<organism evidence="8 9">
    <name type="scientific">Sedimentisphaera salicampi</name>
    <dbReference type="NCBI Taxonomy" id="1941349"/>
    <lineage>
        <taxon>Bacteria</taxon>
        <taxon>Pseudomonadati</taxon>
        <taxon>Planctomycetota</taxon>
        <taxon>Phycisphaerae</taxon>
        <taxon>Sedimentisphaerales</taxon>
        <taxon>Sedimentisphaeraceae</taxon>
        <taxon>Sedimentisphaera</taxon>
    </lineage>
</organism>
<evidence type="ECO:0000256" key="3">
    <source>
        <dbReference type="ARBA" id="ARBA00022741"/>
    </source>
</evidence>
<dbReference type="CDD" id="cd00464">
    <property type="entry name" value="SK"/>
    <property type="match status" value="1"/>
</dbReference>
<evidence type="ECO:0000313" key="8">
    <source>
        <dbReference type="EMBL" id="ARN57045.1"/>
    </source>
</evidence>
<sequence length="169" mass="18899">MKEGKNIILIGMPGAGKSTIGVLLAKYLSMWFIDTDVLIQSLERKTLREIIASEGLERFIEIEKHHLQTIQASNAVIATGGSAVYDDEAMNSLKEGGVVLFLDVPAEEIERRIECTAERGVVMSSGQSIRELYEERVPLYRKFADVEVQCGSRSQEENAQCIAEMFKRD</sequence>
<comment type="subcellular location">
    <subcellularLocation>
        <location evidence="7">Cytoplasm</location>
    </subcellularLocation>
</comment>
<dbReference type="Gene3D" id="3.40.50.300">
    <property type="entry name" value="P-loop containing nucleotide triphosphate hydrolases"/>
    <property type="match status" value="1"/>
</dbReference>
<comment type="function">
    <text evidence="7">Catalyzes the specific phosphorylation of the 3-hydroxyl group of shikimic acid using ATP as a cosubstrate.</text>
</comment>
<feature type="binding site" evidence="7">
    <location>
        <position position="119"/>
    </location>
    <ligand>
        <name>ATP</name>
        <dbReference type="ChEBI" id="CHEBI:30616"/>
    </ligand>
</feature>
<reference evidence="9" key="1">
    <citation type="submission" date="2017-04" db="EMBL/GenBank/DDBJ databases">
        <title>Comparative genomics and description of representatives of a novel lineage of planctomycetes thriving in anoxic sediments.</title>
        <authorList>
            <person name="Spring S."/>
            <person name="Bunk B."/>
            <person name="Sproer C."/>
        </authorList>
    </citation>
    <scope>NUCLEOTIDE SEQUENCE [LARGE SCALE GENOMIC DNA]</scope>
    <source>
        <strain evidence="9">ST-PulAB-D4</strain>
    </source>
</reference>
<keyword evidence="1 7" id="KW-0028">Amino-acid biosynthesis</keyword>
<dbReference type="EC" id="2.7.1.71" evidence="7"/>
<dbReference type="PRINTS" id="PR01100">
    <property type="entry name" value="SHIKIMTKNASE"/>
</dbReference>
<evidence type="ECO:0000256" key="6">
    <source>
        <dbReference type="ARBA" id="ARBA00023141"/>
    </source>
</evidence>
<dbReference type="GO" id="GO:0008652">
    <property type="term" value="P:amino acid biosynthetic process"/>
    <property type="evidence" value="ECO:0007669"/>
    <property type="project" value="UniProtKB-KW"/>
</dbReference>
<dbReference type="PANTHER" id="PTHR21087:SF16">
    <property type="entry name" value="SHIKIMATE KINASE 1, CHLOROPLASTIC"/>
    <property type="match status" value="1"/>
</dbReference>
<keyword evidence="3 7" id="KW-0547">Nucleotide-binding</keyword>
<keyword evidence="7" id="KW-0460">Magnesium</keyword>
<keyword evidence="5 7" id="KW-0067">ATP-binding</keyword>
<feature type="binding site" evidence="7">
    <location>
        <position position="36"/>
    </location>
    <ligand>
        <name>substrate</name>
    </ligand>
</feature>
<keyword evidence="9" id="KW-1185">Reference proteome</keyword>
<dbReference type="KEGG" id="pbp:STSP1_01440"/>
<keyword evidence="6 7" id="KW-0057">Aromatic amino acid biosynthesis</keyword>
<accession>A0A1W6LMP1</accession>
<dbReference type="Pfam" id="PF01202">
    <property type="entry name" value="SKI"/>
    <property type="match status" value="1"/>
</dbReference>
<dbReference type="UniPathway" id="UPA00053">
    <property type="reaction ID" value="UER00088"/>
</dbReference>
<dbReference type="GO" id="GO:0005524">
    <property type="term" value="F:ATP binding"/>
    <property type="evidence" value="ECO:0007669"/>
    <property type="project" value="UniProtKB-UniRule"/>
</dbReference>
<evidence type="ECO:0000256" key="5">
    <source>
        <dbReference type="ARBA" id="ARBA00022840"/>
    </source>
</evidence>
<comment type="similarity">
    <text evidence="7">Belongs to the shikimate kinase family.</text>
</comment>
<evidence type="ECO:0000313" key="9">
    <source>
        <dbReference type="Proteomes" id="UP000193334"/>
    </source>
</evidence>
<dbReference type="HAMAP" id="MF_00109">
    <property type="entry name" value="Shikimate_kinase"/>
    <property type="match status" value="1"/>
</dbReference>
<dbReference type="Proteomes" id="UP000193334">
    <property type="component" value="Chromosome"/>
</dbReference>
<dbReference type="STRING" id="1941349.STSP1_01440"/>
<keyword evidence="7" id="KW-0479">Metal-binding</keyword>
<keyword evidence="4 7" id="KW-0418">Kinase</keyword>
<keyword evidence="7" id="KW-0963">Cytoplasm</keyword>
<evidence type="ECO:0000256" key="4">
    <source>
        <dbReference type="ARBA" id="ARBA00022777"/>
    </source>
</evidence>
<gene>
    <name evidence="7 8" type="primary">aroK</name>
    <name evidence="8" type="ORF">STSP1_01440</name>
</gene>
<dbReference type="AlphaFoldDB" id="A0A1W6LMP1"/>
<comment type="caution">
    <text evidence="7">Lacks conserved residue(s) required for the propagation of feature annotation.</text>
</comment>
<proteinExistence type="inferred from homology"/>
<comment type="catalytic activity">
    <reaction evidence="7">
        <text>shikimate + ATP = 3-phosphoshikimate + ADP + H(+)</text>
        <dbReference type="Rhea" id="RHEA:13121"/>
        <dbReference type="ChEBI" id="CHEBI:15378"/>
        <dbReference type="ChEBI" id="CHEBI:30616"/>
        <dbReference type="ChEBI" id="CHEBI:36208"/>
        <dbReference type="ChEBI" id="CHEBI:145989"/>
        <dbReference type="ChEBI" id="CHEBI:456216"/>
        <dbReference type="EC" id="2.7.1.71"/>
    </reaction>
</comment>
<dbReference type="InterPro" id="IPR000623">
    <property type="entry name" value="Shikimate_kinase/TSH1"/>
</dbReference>
<dbReference type="EMBL" id="CP021023">
    <property type="protein sequence ID" value="ARN57045.1"/>
    <property type="molecule type" value="Genomic_DNA"/>
</dbReference>
<evidence type="ECO:0000256" key="2">
    <source>
        <dbReference type="ARBA" id="ARBA00022679"/>
    </source>
</evidence>
<feature type="binding site" evidence="7">
    <location>
        <position position="136"/>
    </location>
    <ligand>
        <name>substrate</name>
    </ligand>
</feature>
<dbReference type="GO" id="GO:0009073">
    <property type="term" value="P:aromatic amino acid family biosynthetic process"/>
    <property type="evidence" value="ECO:0007669"/>
    <property type="project" value="UniProtKB-KW"/>
</dbReference>
<feature type="binding site" evidence="7">
    <location>
        <position position="18"/>
    </location>
    <ligand>
        <name>Mg(2+)</name>
        <dbReference type="ChEBI" id="CHEBI:18420"/>
    </ligand>
</feature>
<dbReference type="SUPFAM" id="SSF52540">
    <property type="entry name" value="P-loop containing nucleoside triphosphate hydrolases"/>
    <property type="match status" value="1"/>
</dbReference>
<dbReference type="GO" id="GO:0005829">
    <property type="term" value="C:cytosol"/>
    <property type="evidence" value="ECO:0007669"/>
    <property type="project" value="TreeGrafter"/>
</dbReference>
<feature type="binding site" evidence="7">
    <location>
        <position position="81"/>
    </location>
    <ligand>
        <name>substrate</name>
    </ligand>
</feature>
<dbReference type="PANTHER" id="PTHR21087">
    <property type="entry name" value="SHIKIMATE KINASE"/>
    <property type="match status" value="1"/>
</dbReference>
<comment type="pathway">
    <text evidence="7">Metabolic intermediate biosynthesis; chorismate biosynthesis; chorismate from D-erythrose 4-phosphate and phosphoenolpyruvate: step 5/7.</text>
</comment>
<feature type="binding site" evidence="7">
    <location>
        <position position="153"/>
    </location>
    <ligand>
        <name>ATP</name>
        <dbReference type="ChEBI" id="CHEBI:30616"/>
    </ligand>
</feature>
<dbReference type="RefSeq" id="WP_226997468.1">
    <property type="nucleotide sequence ID" value="NZ_CP021023.1"/>
</dbReference>
<comment type="subunit">
    <text evidence="7">Monomer.</text>
</comment>
<comment type="cofactor">
    <cofactor evidence="7">
        <name>Mg(2+)</name>
        <dbReference type="ChEBI" id="CHEBI:18420"/>
    </cofactor>
    <text evidence="7">Binds 1 Mg(2+) ion per subunit.</text>
</comment>
<dbReference type="GO" id="GO:0009423">
    <property type="term" value="P:chorismate biosynthetic process"/>
    <property type="evidence" value="ECO:0007669"/>
    <property type="project" value="UniProtKB-UniRule"/>
</dbReference>
<name>A0A1W6LMP1_9BACT</name>
<dbReference type="InterPro" id="IPR031322">
    <property type="entry name" value="Shikimate/glucono_kinase"/>
</dbReference>
<dbReference type="InterPro" id="IPR027417">
    <property type="entry name" value="P-loop_NTPase"/>
</dbReference>
<evidence type="ECO:0000256" key="1">
    <source>
        <dbReference type="ARBA" id="ARBA00022605"/>
    </source>
</evidence>
<keyword evidence="2 7" id="KW-0808">Transferase</keyword>
<protein>
    <recommendedName>
        <fullName evidence="7">Shikimate kinase</fullName>
        <shortName evidence="7">SK</shortName>
        <ecNumber evidence="7">2.7.1.71</ecNumber>
    </recommendedName>
</protein>
<feature type="binding site" evidence="7">
    <location>
        <begin position="14"/>
        <end position="19"/>
    </location>
    <ligand>
        <name>ATP</name>
        <dbReference type="ChEBI" id="CHEBI:30616"/>
    </ligand>
</feature>
<dbReference type="GO" id="GO:0000287">
    <property type="term" value="F:magnesium ion binding"/>
    <property type="evidence" value="ECO:0007669"/>
    <property type="project" value="UniProtKB-UniRule"/>
</dbReference>
<evidence type="ECO:0000256" key="7">
    <source>
        <dbReference type="HAMAP-Rule" id="MF_00109"/>
    </source>
</evidence>
<dbReference type="GO" id="GO:0004765">
    <property type="term" value="F:shikimate kinase activity"/>
    <property type="evidence" value="ECO:0007669"/>
    <property type="project" value="UniProtKB-UniRule"/>
</dbReference>